<protein>
    <submittedName>
        <fullName evidence="10">Tensin phosphatase, C2 domain-containing protein</fullName>
    </submittedName>
</protein>
<keyword evidence="4" id="KW-0904">Protein phosphatase</keyword>
<evidence type="ECO:0000313" key="11">
    <source>
        <dbReference type="Proteomes" id="UP000245207"/>
    </source>
</evidence>
<evidence type="ECO:0000259" key="7">
    <source>
        <dbReference type="PROSITE" id="PS50056"/>
    </source>
</evidence>
<dbReference type="InterPro" id="IPR029023">
    <property type="entry name" value="Tensin_phosphatase"/>
</dbReference>
<keyword evidence="11" id="KW-1185">Reference proteome</keyword>
<feature type="compositionally biased region" description="Polar residues" evidence="6">
    <location>
        <begin position="89"/>
        <end position="98"/>
    </location>
</feature>
<feature type="domain" description="C2 tensin-type" evidence="9">
    <location>
        <begin position="355"/>
        <end position="482"/>
    </location>
</feature>
<dbReference type="InterPro" id="IPR014020">
    <property type="entry name" value="Tensin_C2-dom"/>
</dbReference>
<feature type="domain" description="Tyrosine specific protein phosphatases" evidence="7">
    <location>
        <begin position="283"/>
        <end position="322"/>
    </location>
</feature>
<feature type="compositionally biased region" description="Polar residues" evidence="6">
    <location>
        <begin position="18"/>
        <end position="79"/>
    </location>
</feature>
<dbReference type="PROSITE" id="PS51181">
    <property type="entry name" value="PPASE_TENSIN"/>
    <property type="match status" value="1"/>
</dbReference>
<evidence type="ECO:0000259" key="8">
    <source>
        <dbReference type="PROSITE" id="PS51181"/>
    </source>
</evidence>
<dbReference type="GO" id="GO:0016314">
    <property type="term" value="F:phosphatidylinositol-3,4,5-trisphosphate 3-phosphatase activity"/>
    <property type="evidence" value="ECO:0007669"/>
    <property type="project" value="UniProtKB-EC"/>
</dbReference>
<evidence type="ECO:0000256" key="5">
    <source>
        <dbReference type="ARBA" id="ARBA00023098"/>
    </source>
</evidence>
<dbReference type="PROSITE" id="PS51182">
    <property type="entry name" value="C2_TENSIN"/>
    <property type="match status" value="1"/>
</dbReference>
<keyword evidence="3" id="KW-0378">Hydrolase</keyword>
<dbReference type="STRING" id="35608.A0A2U1LYR8"/>
<dbReference type="AlphaFoldDB" id="A0A2U1LYR8"/>
<dbReference type="InterPro" id="IPR045101">
    <property type="entry name" value="PTP_PTEN"/>
</dbReference>
<organism evidence="10 11">
    <name type="scientific">Artemisia annua</name>
    <name type="common">Sweet wormwood</name>
    <dbReference type="NCBI Taxonomy" id="35608"/>
    <lineage>
        <taxon>Eukaryota</taxon>
        <taxon>Viridiplantae</taxon>
        <taxon>Streptophyta</taxon>
        <taxon>Embryophyta</taxon>
        <taxon>Tracheophyta</taxon>
        <taxon>Spermatophyta</taxon>
        <taxon>Magnoliopsida</taxon>
        <taxon>eudicotyledons</taxon>
        <taxon>Gunneridae</taxon>
        <taxon>Pentapetalae</taxon>
        <taxon>asterids</taxon>
        <taxon>campanulids</taxon>
        <taxon>Asterales</taxon>
        <taxon>Asteraceae</taxon>
        <taxon>Asteroideae</taxon>
        <taxon>Anthemideae</taxon>
        <taxon>Artemisiinae</taxon>
        <taxon>Artemisia</taxon>
    </lineage>
</organism>
<sequence>MASESDSSAQPPPEVTDVKTSTSAATELMNSSTADSSSQPATEVNDVNHSASTVTEQVNTSAVDSSSAEPTLSVSSSVEVPNLPKTATPAPNNIQTGSTGRWGFARIATGFGLNLGQRTSGANDNTGSVASGSTSAVLQSVGKGLVDTSLGAVKAVQVKARHMVSQNKRRYQEGGFDLDLTYINDNIIAMGFPAGDLSSGLFGYFEGFYRNHMEEVIKFFETNHKDRYKVYNLCSERLYDASLFAGKVACFPFNDHNCPPIHLIPSFCQSAYEWLKEDILNVVVVHCKAGKARTGLMICSLLLFLKFFPTGQECIDYYNQRRCVDGKGLILPSQIRYVKYFERILTDFDGESPPGRRCMLRGFRLHECPYWVRPSITISDHNGILFTTRKHPKTKNLMPEDFWIRAPKKGIVVFALPGERGLTELTGDFKIQFHDRQGDFYCWLNTTMMENRIILNGSDFDDFDKRKLPVPGFKVEIVMIDYDGTMPEKYKANEKTASTLSSSSSSPSYKDRPTSNQSKASGDHENENVFSDSDDEDKAVSTERSTTSVIAGPGATPSPSSESGKIEVTNLTKNTQQLSLNSSQQSKLNVQGSKDTQNEQVERSIPNLNSGDIKAIAADASVFSFGDDEDYESD</sequence>
<dbReference type="CDD" id="cd14509">
    <property type="entry name" value="PTP_PTEN"/>
    <property type="match status" value="1"/>
</dbReference>
<feature type="compositionally biased region" description="Low complexity" evidence="6">
    <location>
        <begin position="579"/>
        <end position="589"/>
    </location>
</feature>
<dbReference type="InterPro" id="IPR055183">
    <property type="entry name" value="PTEN2A/B_C2"/>
</dbReference>
<comment type="catalytic activity">
    <reaction evidence="1">
        <text>a 1,2-diacyl-sn-glycero-3-phospho-(1D-myo-inositol-3,4,5-trisphosphate) + H2O = a 1,2-diacyl-sn-glycero-3-phospho-(1D-myo-inositol-4,5-bisphosphate) + phosphate</text>
        <dbReference type="Rhea" id="RHEA:25017"/>
        <dbReference type="ChEBI" id="CHEBI:15377"/>
        <dbReference type="ChEBI" id="CHEBI:43474"/>
        <dbReference type="ChEBI" id="CHEBI:57836"/>
        <dbReference type="ChEBI" id="CHEBI:58456"/>
        <dbReference type="EC" id="3.1.3.67"/>
    </reaction>
</comment>
<dbReference type="PROSITE" id="PS50056">
    <property type="entry name" value="TYR_PHOSPHATASE_2"/>
    <property type="match status" value="1"/>
</dbReference>
<dbReference type="Gene3D" id="3.90.190.10">
    <property type="entry name" value="Protein tyrosine phosphatase superfamily"/>
    <property type="match status" value="1"/>
</dbReference>
<evidence type="ECO:0000259" key="9">
    <source>
        <dbReference type="PROSITE" id="PS51182"/>
    </source>
</evidence>
<feature type="compositionally biased region" description="Low complexity" evidence="6">
    <location>
        <begin position="498"/>
        <end position="508"/>
    </location>
</feature>
<name>A0A2U1LYR8_ARTAN</name>
<dbReference type="GO" id="GO:0006629">
    <property type="term" value="P:lipid metabolic process"/>
    <property type="evidence" value="ECO:0007669"/>
    <property type="project" value="UniProtKB-KW"/>
</dbReference>
<dbReference type="PROSITE" id="PS00383">
    <property type="entry name" value="TYR_PHOSPHATASE_1"/>
    <property type="match status" value="1"/>
</dbReference>
<evidence type="ECO:0000256" key="6">
    <source>
        <dbReference type="SAM" id="MobiDB-lite"/>
    </source>
</evidence>
<dbReference type="InterPro" id="IPR000387">
    <property type="entry name" value="Tyr_Pase_dom"/>
</dbReference>
<dbReference type="GO" id="GO:0005829">
    <property type="term" value="C:cytosol"/>
    <property type="evidence" value="ECO:0007669"/>
    <property type="project" value="TreeGrafter"/>
</dbReference>
<feature type="domain" description="Phosphatase tensin-type" evidence="8">
    <location>
        <begin position="169"/>
        <end position="348"/>
    </location>
</feature>
<gene>
    <name evidence="10" type="ORF">CTI12_AA439690</name>
</gene>
<dbReference type="SMART" id="SM01326">
    <property type="entry name" value="PTEN_C2"/>
    <property type="match status" value="1"/>
</dbReference>
<dbReference type="Proteomes" id="UP000245207">
    <property type="component" value="Unassembled WGS sequence"/>
</dbReference>
<evidence type="ECO:0000256" key="2">
    <source>
        <dbReference type="ARBA" id="ARBA00007881"/>
    </source>
</evidence>
<keyword evidence="5" id="KW-0443">Lipid metabolism</keyword>
<dbReference type="Pfam" id="PF22918">
    <property type="entry name" value="PTEN2_C2"/>
    <property type="match status" value="1"/>
</dbReference>
<comment type="caution">
    <text evidence="10">The sequence shown here is derived from an EMBL/GenBank/DDBJ whole genome shotgun (WGS) entry which is preliminary data.</text>
</comment>
<dbReference type="PANTHER" id="PTHR12305:SF98">
    <property type="entry name" value="PHOSPHATIDYLINOSITOL-3,4,5-TRISPHOSPHATE 3-PHOSPHATASE"/>
    <property type="match status" value="1"/>
</dbReference>
<dbReference type="EMBL" id="PKPP01007171">
    <property type="protein sequence ID" value="PWA54149.1"/>
    <property type="molecule type" value="Genomic_DNA"/>
</dbReference>
<evidence type="ECO:0000256" key="1">
    <source>
        <dbReference type="ARBA" id="ARBA00000536"/>
    </source>
</evidence>
<evidence type="ECO:0000313" key="10">
    <source>
        <dbReference type="EMBL" id="PWA54149.1"/>
    </source>
</evidence>
<dbReference type="SUPFAM" id="SSF52799">
    <property type="entry name" value="(Phosphotyrosine protein) phosphatases II"/>
    <property type="match status" value="1"/>
</dbReference>
<dbReference type="InterPro" id="IPR016130">
    <property type="entry name" value="Tyr_Pase_AS"/>
</dbReference>
<dbReference type="InterPro" id="IPR051281">
    <property type="entry name" value="Dual-spec_lipid-protein_phosph"/>
</dbReference>
<proteinExistence type="inferred from homology"/>
<accession>A0A2U1LYR8</accession>
<dbReference type="GO" id="GO:0004721">
    <property type="term" value="F:phosphoprotein phosphatase activity"/>
    <property type="evidence" value="ECO:0007669"/>
    <property type="project" value="UniProtKB-KW"/>
</dbReference>
<feature type="region of interest" description="Disordered" evidence="6">
    <location>
        <begin position="579"/>
        <end position="607"/>
    </location>
</feature>
<dbReference type="OrthoDB" id="266663at2759"/>
<dbReference type="InterPro" id="IPR029021">
    <property type="entry name" value="Prot-tyrosine_phosphatase-like"/>
</dbReference>
<feature type="region of interest" description="Disordered" evidence="6">
    <location>
        <begin position="1"/>
        <end position="98"/>
    </location>
</feature>
<dbReference type="PANTHER" id="PTHR12305">
    <property type="entry name" value="PHOSPHATASE WITH HOMOLOGY TO TENSIN"/>
    <property type="match status" value="1"/>
</dbReference>
<feature type="region of interest" description="Disordered" evidence="6">
    <location>
        <begin position="493"/>
        <end position="565"/>
    </location>
</feature>
<dbReference type="FunFam" id="3.90.190.10:FF:000053">
    <property type="entry name" value="Phosphatidylinositol 3,4,5-trisphosphate 3-phosphatase TPTE2"/>
    <property type="match status" value="1"/>
</dbReference>
<evidence type="ECO:0000256" key="3">
    <source>
        <dbReference type="ARBA" id="ARBA00022801"/>
    </source>
</evidence>
<reference evidence="10 11" key="1">
    <citation type="journal article" date="2018" name="Mol. Plant">
        <title>The genome of Artemisia annua provides insight into the evolution of Asteraceae family and artemisinin biosynthesis.</title>
        <authorList>
            <person name="Shen Q."/>
            <person name="Zhang L."/>
            <person name="Liao Z."/>
            <person name="Wang S."/>
            <person name="Yan T."/>
            <person name="Shi P."/>
            <person name="Liu M."/>
            <person name="Fu X."/>
            <person name="Pan Q."/>
            <person name="Wang Y."/>
            <person name="Lv Z."/>
            <person name="Lu X."/>
            <person name="Zhang F."/>
            <person name="Jiang W."/>
            <person name="Ma Y."/>
            <person name="Chen M."/>
            <person name="Hao X."/>
            <person name="Li L."/>
            <person name="Tang Y."/>
            <person name="Lv G."/>
            <person name="Zhou Y."/>
            <person name="Sun X."/>
            <person name="Brodelius P.E."/>
            <person name="Rose J.K.C."/>
            <person name="Tang K."/>
        </authorList>
    </citation>
    <scope>NUCLEOTIDE SEQUENCE [LARGE SCALE GENOMIC DNA]</scope>
    <source>
        <strain evidence="11">cv. Huhao1</strain>
        <tissue evidence="10">Leaf</tissue>
    </source>
</reference>
<evidence type="ECO:0000256" key="4">
    <source>
        <dbReference type="ARBA" id="ARBA00022912"/>
    </source>
</evidence>
<comment type="similarity">
    <text evidence="2">Belongs to the PTEN phosphatase protein family.</text>
</comment>